<evidence type="ECO:0000256" key="11">
    <source>
        <dbReference type="ARBA" id="ARBA00022771"/>
    </source>
</evidence>
<dbReference type="FunFam" id="2.20.25.420:FF:000003">
    <property type="entry name" value="zinc finger protein ZPR1"/>
    <property type="match status" value="1"/>
</dbReference>
<evidence type="ECO:0000256" key="15">
    <source>
        <dbReference type="ARBA" id="ARBA00023242"/>
    </source>
</evidence>
<evidence type="ECO:0000313" key="22">
    <source>
        <dbReference type="Proteomes" id="UP001431783"/>
    </source>
</evidence>
<evidence type="ECO:0000256" key="13">
    <source>
        <dbReference type="ARBA" id="ARBA00022833"/>
    </source>
</evidence>
<name>A0AAW1UYR3_9CUCU</name>
<dbReference type="GO" id="GO:0042307">
    <property type="term" value="P:positive regulation of protein import into nucleus"/>
    <property type="evidence" value="ECO:0007669"/>
    <property type="project" value="UniProtKB-ARBA"/>
</dbReference>
<comment type="subcellular location">
    <subcellularLocation>
        <location evidence="2">Cell projection</location>
        <location evidence="2">Axon</location>
    </subcellularLocation>
    <subcellularLocation>
        <location evidence="5">Cell projection</location>
        <location evidence="5">Growth cone</location>
    </subcellularLocation>
    <subcellularLocation>
        <location evidence="3">Cytoplasm</location>
        <location evidence="3">Perinuclear region</location>
    </subcellularLocation>
    <subcellularLocation>
        <location evidence="1">Nucleus</location>
        <location evidence="1">Cajal body</location>
    </subcellularLocation>
    <subcellularLocation>
        <location evidence="17">Nucleus</location>
        <location evidence="17">Gem</location>
    </subcellularLocation>
    <subcellularLocation>
        <location evidence="4">Nucleus</location>
        <location evidence="4">Nucleolus</location>
    </subcellularLocation>
</comment>
<dbReference type="NCBIfam" id="TIGR00310">
    <property type="entry name" value="ZPR1_znf"/>
    <property type="match status" value="2"/>
</dbReference>
<comment type="caution">
    <text evidence="21">The sequence shown here is derived from an EMBL/GenBank/DDBJ whole genome shotgun (WGS) entry which is preliminary data.</text>
</comment>
<keyword evidence="8" id="KW-0507">mRNA processing</keyword>
<dbReference type="InterPro" id="IPR004457">
    <property type="entry name" value="Znf_ZPR1"/>
</dbReference>
<evidence type="ECO:0000256" key="1">
    <source>
        <dbReference type="ARBA" id="ARBA00004408"/>
    </source>
</evidence>
<evidence type="ECO:0000256" key="7">
    <source>
        <dbReference type="ARBA" id="ARBA00022490"/>
    </source>
</evidence>
<dbReference type="GO" id="GO:0048471">
    <property type="term" value="C:perinuclear region of cytoplasm"/>
    <property type="evidence" value="ECO:0007669"/>
    <property type="project" value="UniProtKB-SubCell"/>
</dbReference>
<evidence type="ECO:0000256" key="18">
    <source>
        <dbReference type="ARBA" id="ARBA00074960"/>
    </source>
</evidence>
<evidence type="ECO:0000256" key="10">
    <source>
        <dbReference type="ARBA" id="ARBA00022737"/>
    </source>
</evidence>
<evidence type="ECO:0000256" key="5">
    <source>
        <dbReference type="ARBA" id="ARBA00004624"/>
    </source>
</evidence>
<dbReference type="GO" id="GO:0006397">
    <property type="term" value="P:mRNA processing"/>
    <property type="evidence" value="ECO:0007669"/>
    <property type="project" value="UniProtKB-KW"/>
</dbReference>
<evidence type="ECO:0000259" key="20">
    <source>
        <dbReference type="SMART" id="SM00709"/>
    </source>
</evidence>
<dbReference type="GO" id="GO:0030426">
    <property type="term" value="C:growth cone"/>
    <property type="evidence" value="ECO:0007669"/>
    <property type="project" value="UniProtKB-SubCell"/>
</dbReference>
<dbReference type="Gene3D" id="2.20.25.420">
    <property type="entry name" value="ZPR1, zinc finger domain"/>
    <property type="match status" value="2"/>
</dbReference>
<sequence length="443" mass="49912">MTTKQPIFPDLNADDPDIGATEVESLCMNCQANGITRLLLTKIPFYKDVIVMSFSCDKCGYENNEIQSGAVIADKGVKLTLRVMSIKDLNRQVVKSDYTSVKVVELDFEIPAQSQKGEVTTIEGIIDRSVTGLEQDQIVRRISHPEDAIKIDEFIGKLKELKEVKTPFTMILEDISGNSFIENPNIPQIDKNCQIEHFKRSKDQDHQLGVFTHKEVMESEETALLKPIEEGTYPLEDFEGDVLQFQTNCTSCNAPCMTNMKLTNIPHFKEVVIMATVCDTCGHRTNEVKSGGGVEPQGLHIEVDVRNKNDFSRDVLKSETCHLKIPQLELEVGPHALGGRFTTVEGLIVAIKDQISDPKHSHMFGDSMDEKSKKQLESFLIKFEDIIEGKMMVTLVLDDPAGNSYIQSMVDDKPDDALRINHYERTYEQNEELGLNDMKTENY</sequence>
<evidence type="ECO:0000313" key="21">
    <source>
        <dbReference type="EMBL" id="KAK9886243.1"/>
    </source>
</evidence>
<dbReference type="GO" id="GO:0008380">
    <property type="term" value="P:RNA splicing"/>
    <property type="evidence" value="ECO:0007669"/>
    <property type="project" value="UniProtKB-KW"/>
</dbReference>
<dbReference type="InterPro" id="IPR042452">
    <property type="entry name" value="ZPR1_Znf1/2"/>
</dbReference>
<evidence type="ECO:0000256" key="6">
    <source>
        <dbReference type="ARBA" id="ARBA00008354"/>
    </source>
</evidence>
<dbReference type="GO" id="GO:0006260">
    <property type="term" value="P:DNA replication"/>
    <property type="evidence" value="ECO:0007669"/>
    <property type="project" value="UniProtKB-ARBA"/>
</dbReference>
<accession>A0AAW1UYR3</accession>
<keyword evidence="12" id="KW-0221">Differentiation</keyword>
<keyword evidence="7" id="KW-0963">Cytoplasm</keyword>
<dbReference type="GO" id="GO:0005730">
    <property type="term" value="C:nucleolus"/>
    <property type="evidence" value="ECO:0007669"/>
    <property type="project" value="UniProtKB-SubCell"/>
</dbReference>
<keyword evidence="9" id="KW-0479">Metal-binding</keyword>
<evidence type="ECO:0000256" key="17">
    <source>
        <dbReference type="ARBA" id="ARBA00034695"/>
    </source>
</evidence>
<dbReference type="GO" id="GO:0061564">
    <property type="term" value="P:axon development"/>
    <property type="evidence" value="ECO:0007669"/>
    <property type="project" value="UniProtKB-ARBA"/>
</dbReference>
<dbReference type="Pfam" id="PF22794">
    <property type="entry name" value="jr-ZPR1"/>
    <property type="match status" value="2"/>
</dbReference>
<keyword evidence="11" id="KW-0863">Zinc-finger</keyword>
<proteinExistence type="inferred from homology"/>
<dbReference type="GO" id="GO:0010628">
    <property type="term" value="P:positive regulation of gene expression"/>
    <property type="evidence" value="ECO:0007669"/>
    <property type="project" value="UniProtKB-ARBA"/>
</dbReference>
<evidence type="ECO:0000256" key="4">
    <source>
        <dbReference type="ARBA" id="ARBA00004604"/>
    </source>
</evidence>
<keyword evidence="13" id="KW-0862">Zinc</keyword>
<feature type="domain" description="Zinc finger ZPR1-type" evidence="20">
    <location>
        <begin position="25"/>
        <end position="183"/>
    </location>
</feature>
<dbReference type="InterPro" id="IPR056180">
    <property type="entry name" value="ZPR1_jr_dom"/>
</dbReference>
<dbReference type="GO" id="GO:0008270">
    <property type="term" value="F:zinc ion binding"/>
    <property type="evidence" value="ECO:0007669"/>
    <property type="project" value="UniProtKB-KW"/>
</dbReference>
<evidence type="ECO:0000256" key="8">
    <source>
        <dbReference type="ARBA" id="ARBA00022664"/>
    </source>
</evidence>
<dbReference type="Proteomes" id="UP001431783">
    <property type="component" value="Unassembled WGS sequence"/>
</dbReference>
<dbReference type="GO" id="GO:0097504">
    <property type="term" value="C:Gemini of Cajal bodies"/>
    <property type="evidence" value="ECO:0007669"/>
    <property type="project" value="UniProtKB-SubCell"/>
</dbReference>
<dbReference type="SMART" id="SM00709">
    <property type="entry name" value="Zpr1"/>
    <property type="match status" value="2"/>
</dbReference>
<organism evidence="21 22">
    <name type="scientific">Henosepilachna vigintioctopunctata</name>
    <dbReference type="NCBI Taxonomy" id="420089"/>
    <lineage>
        <taxon>Eukaryota</taxon>
        <taxon>Metazoa</taxon>
        <taxon>Ecdysozoa</taxon>
        <taxon>Arthropoda</taxon>
        <taxon>Hexapoda</taxon>
        <taxon>Insecta</taxon>
        <taxon>Pterygota</taxon>
        <taxon>Neoptera</taxon>
        <taxon>Endopterygota</taxon>
        <taxon>Coleoptera</taxon>
        <taxon>Polyphaga</taxon>
        <taxon>Cucujiformia</taxon>
        <taxon>Coccinelloidea</taxon>
        <taxon>Coccinellidae</taxon>
        <taxon>Epilachninae</taxon>
        <taxon>Epilachnini</taxon>
        <taxon>Henosepilachna</taxon>
    </lineage>
</organism>
<protein>
    <recommendedName>
        <fullName evidence="18">Zinc finger protein ZPR1</fullName>
    </recommendedName>
    <alternativeName>
        <fullName evidence="19">Zinc finger protein 259</fullName>
    </alternativeName>
</protein>
<feature type="domain" description="Zinc finger ZPR1-type" evidence="20">
    <location>
        <begin position="247"/>
        <end position="408"/>
    </location>
</feature>
<dbReference type="FunFam" id="2.60.120.1040:FF:000002">
    <property type="entry name" value="zinc finger protein ZPR1"/>
    <property type="match status" value="1"/>
</dbReference>
<evidence type="ECO:0000256" key="2">
    <source>
        <dbReference type="ARBA" id="ARBA00004489"/>
    </source>
</evidence>
<dbReference type="FunFam" id="2.60.120.1040:FF:000001">
    <property type="entry name" value="Zinc finger protein ZPR1"/>
    <property type="match status" value="1"/>
</dbReference>
<dbReference type="PANTHER" id="PTHR10876:SF0">
    <property type="entry name" value="ZINC FINGER PROTEIN ZPR1"/>
    <property type="match status" value="1"/>
</dbReference>
<keyword evidence="10" id="KW-0677">Repeat</keyword>
<dbReference type="PANTHER" id="PTHR10876">
    <property type="entry name" value="ZINC FINGER PROTEIN ZPR1"/>
    <property type="match status" value="1"/>
</dbReference>
<dbReference type="GO" id="GO:0015030">
    <property type="term" value="C:Cajal body"/>
    <property type="evidence" value="ECO:0007669"/>
    <property type="project" value="UniProtKB-SubCell"/>
</dbReference>
<evidence type="ECO:0000256" key="16">
    <source>
        <dbReference type="ARBA" id="ARBA00023273"/>
    </source>
</evidence>
<evidence type="ECO:0000256" key="19">
    <source>
        <dbReference type="ARBA" id="ARBA00079252"/>
    </source>
</evidence>
<dbReference type="InterPro" id="IPR040141">
    <property type="entry name" value="ZPR1"/>
</dbReference>
<reference evidence="21 22" key="1">
    <citation type="submission" date="2023-03" db="EMBL/GenBank/DDBJ databases">
        <title>Genome insight into feeding habits of ladybird beetles.</title>
        <authorList>
            <person name="Li H.-S."/>
            <person name="Huang Y.-H."/>
            <person name="Pang H."/>
        </authorList>
    </citation>
    <scope>NUCLEOTIDE SEQUENCE [LARGE SCALE GENOMIC DNA]</scope>
    <source>
        <strain evidence="21">SYSU_2023b</strain>
        <tissue evidence="21">Whole body</tissue>
    </source>
</reference>
<comment type="similarity">
    <text evidence="6">Belongs to the ZPR1 family.</text>
</comment>
<evidence type="ECO:0000256" key="3">
    <source>
        <dbReference type="ARBA" id="ARBA00004556"/>
    </source>
</evidence>
<keyword evidence="22" id="KW-1185">Reference proteome</keyword>
<dbReference type="FunFam" id="2.20.25.420:FF:000001">
    <property type="entry name" value="Zinc finger protein ZPR1"/>
    <property type="match status" value="1"/>
</dbReference>
<keyword evidence="16" id="KW-0966">Cell projection</keyword>
<dbReference type="Gene3D" id="2.60.120.1040">
    <property type="entry name" value="ZPR1, A/B domain"/>
    <property type="match status" value="2"/>
</dbReference>
<evidence type="ECO:0000256" key="9">
    <source>
        <dbReference type="ARBA" id="ARBA00022723"/>
    </source>
</evidence>
<keyword evidence="14" id="KW-0508">mRNA splicing</keyword>
<evidence type="ECO:0000256" key="14">
    <source>
        <dbReference type="ARBA" id="ARBA00023187"/>
    </source>
</evidence>
<dbReference type="AlphaFoldDB" id="A0AAW1UYR3"/>
<keyword evidence="15" id="KW-0539">Nucleus</keyword>
<dbReference type="Pfam" id="PF03367">
    <property type="entry name" value="Zn_ribbon_ZPR1"/>
    <property type="match status" value="2"/>
</dbReference>
<dbReference type="EMBL" id="JARQZJ010000099">
    <property type="protein sequence ID" value="KAK9886243.1"/>
    <property type="molecule type" value="Genomic_DNA"/>
</dbReference>
<gene>
    <name evidence="21" type="ORF">WA026_015758</name>
</gene>
<dbReference type="GO" id="GO:0031369">
    <property type="term" value="F:translation initiation factor binding"/>
    <property type="evidence" value="ECO:0007669"/>
    <property type="project" value="UniProtKB-ARBA"/>
</dbReference>
<evidence type="ECO:0000256" key="12">
    <source>
        <dbReference type="ARBA" id="ARBA00022782"/>
    </source>
</evidence>
<dbReference type="InterPro" id="IPR042451">
    <property type="entry name" value="ZPR1_A/B_dom"/>
</dbReference>